<dbReference type="AlphaFoldDB" id="A7E433"/>
<dbReference type="RefSeq" id="XP_001597969.1">
    <property type="nucleotide sequence ID" value="XM_001597919.1"/>
</dbReference>
<sequence>MTSAKFTDIADINRPYLTDFHHCDVILDWGWSFEGTTAQTEKERVYMSIVAGTTMILSGSSLYNWFGMVGLLVGYVQERPALSAQTCSCPRTESFPIDYDHKFSRYSQEKYGTQNPTRILSMLNVSMRVETVPASFWTKVVSNCSDNANEKDASELISRGKIITSIATTTTHDIEGEL</sequence>
<accession>A7E433</accession>
<dbReference type="GeneID" id="5494816"/>
<keyword evidence="2" id="KW-1185">Reference proteome</keyword>
<organism evidence="1 2">
    <name type="scientific">Sclerotinia sclerotiorum (strain ATCC 18683 / 1980 / Ss-1)</name>
    <name type="common">White mold</name>
    <name type="synonym">Whetzelinia sclerotiorum</name>
    <dbReference type="NCBI Taxonomy" id="665079"/>
    <lineage>
        <taxon>Eukaryota</taxon>
        <taxon>Fungi</taxon>
        <taxon>Dikarya</taxon>
        <taxon>Ascomycota</taxon>
        <taxon>Pezizomycotina</taxon>
        <taxon>Leotiomycetes</taxon>
        <taxon>Helotiales</taxon>
        <taxon>Sclerotiniaceae</taxon>
        <taxon>Sclerotinia</taxon>
    </lineage>
</organism>
<dbReference type="KEGG" id="ssl:SS1G_00055"/>
<reference evidence="2" key="1">
    <citation type="journal article" date="2011" name="PLoS Genet.">
        <title>Genomic analysis of the necrotrophic fungal pathogens Sclerotinia sclerotiorum and Botrytis cinerea.</title>
        <authorList>
            <person name="Amselem J."/>
            <person name="Cuomo C.A."/>
            <person name="van Kan J.A."/>
            <person name="Viaud M."/>
            <person name="Benito E.P."/>
            <person name="Couloux A."/>
            <person name="Coutinho P.M."/>
            <person name="de Vries R.P."/>
            <person name="Dyer P.S."/>
            <person name="Fillinger S."/>
            <person name="Fournier E."/>
            <person name="Gout L."/>
            <person name="Hahn M."/>
            <person name="Kohn L."/>
            <person name="Lapalu N."/>
            <person name="Plummer K.M."/>
            <person name="Pradier J.M."/>
            <person name="Quevillon E."/>
            <person name="Sharon A."/>
            <person name="Simon A."/>
            <person name="ten Have A."/>
            <person name="Tudzynski B."/>
            <person name="Tudzynski P."/>
            <person name="Wincker P."/>
            <person name="Andrew M."/>
            <person name="Anthouard V."/>
            <person name="Beever R.E."/>
            <person name="Beffa R."/>
            <person name="Benoit I."/>
            <person name="Bouzid O."/>
            <person name="Brault B."/>
            <person name="Chen Z."/>
            <person name="Choquer M."/>
            <person name="Collemare J."/>
            <person name="Cotton P."/>
            <person name="Danchin E.G."/>
            <person name="Da Silva C."/>
            <person name="Gautier A."/>
            <person name="Giraud C."/>
            <person name="Giraud T."/>
            <person name="Gonzalez C."/>
            <person name="Grossetete S."/>
            <person name="Guldener U."/>
            <person name="Henrissat B."/>
            <person name="Howlett B.J."/>
            <person name="Kodira C."/>
            <person name="Kretschmer M."/>
            <person name="Lappartient A."/>
            <person name="Leroch M."/>
            <person name="Levis C."/>
            <person name="Mauceli E."/>
            <person name="Neuveglise C."/>
            <person name="Oeser B."/>
            <person name="Pearson M."/>
            <person name="Poulain J."/>
            <person name="Poussereau N."/>
            <person name="Quesneville H."/>
            <person name="Rascle C."/>
            <person name="Schumacher J."/>
            <person name="Segurens B."/>
            <person name="Sexton A."/>
            <person name="Silva E."/>
            <person name="Sirven C."/>
            <person name="Soanes D.M."/>
            <person name="Talbot N.J."/>
            <person name="Templeton M."/>
            <person name="Yandava C."/>
            <person name="Yarden O."/>
            <person name="Zeng Q."/>
            <person name="Rollins J.A."/>
            <person name="Lebrun M.H."/>
            <person name="Dickman M."/>
        </authorList>
    </citation>
    <scope>NUCLEOTIDE SEQUENCE [LARGE SCALE GENOMIC DNA]</scope>
    <source>
        <strain evidence="2">ATCC 18683 / 1980 / Ss-1</strain>
    </source>
</reference>
<proteinExistence type="predicted"/>
<dbReference type="EMBL" id="CH476621">
    <property type="protein sequence ID" value="EDN90655.1"/>
    <property type="molecule type" value="Genomic_DNA"/>
</dbReference>
<dbReference type="Proteomes" id="UP000001312">
    <property type="component" value="Unassembled WGS sequence"/>
</dbReference>
<evidence type="ECO:0000313" key="1">
    <source>
        <dbReference type="EMBL" id="EDN90655.1"/>
    </source>
</evidence>
<name>A7E433_SCLS1</name>
<gene>
    <name evidence="1" type="ORF">SS1G_00055</name>
</gene>
<protein>
    <submittedName>
        <fullName evidence="1">Uncharacterized protein</fullName>
    </submittedName>
</protein>
<dbReference type="InParanoid" id="A7E433"/>
<dbReference type="HOGENOM" id="CLU_1511461_0_0_1"/>
<evidence type="ECO:0000313" key="2">
    <source>
        <dbReference type="Proteomes" id="UP000001312"/>
    </source>
</evidence>